<accession>A0ABR1YAW8</accession>
<comment type="caution">
    <text evidence="2">The sequence shown here is derived from an EMBL/GenBank/DDBJ whole genome shotgun (WGS) entry which is preliminary data.</text>
</comment>
<evidence type="ECO:0000313" key="2">
    <source>
        <dbReference type="EMBL" id="KAK8224587.1"/>
    </source>
</evidence>
<protein>
    <submittedName>
        <fullName evidence="2">Uncharacterized protein</fullName>
    </submittedName>
</protein>
<feature type="compositionally biased region" description="Basic residues" evidence="1">
    <location>
        <begin position="77"/>
        <end position="104"/>
    </location>
</feature>
<organism evidence="2 3">
    <name type="scientific">Phyllosticta capitalensis</name>
    <dbReference type="NCBI Taxonomy" id="121624"/>
    <lineage>
        <taxon>Eukaryota</taxon>
        <taxon>Fungi</taxon>
        <taxon>Dikarya</taxon>
        <taxon>Ascomycota</taxon>
        <taxon>Pezizomycotina</taxon>
        <taxon>Dothideomycetes</taxon>
        <taxon>Dothideomycetes incertae sedis</taxon>
        <taxon>Botryosphaeriales</taxon>
        <taxon>Phyllostictaceae</taxon>
        <taxon>Phyllosticta</taxon>
    </lineage>
</organism>
<name>A0ABR1YAW8_9PEZI</name>
<gene>
    <name evidence="2" type="ORF">HDK90DRAFT_497489</name>
</gene>
<keyword evidence="3" id="KW-1185">Reference proteome</keyword>
<evidence type="ECO:0000256" key="1">
    <source>
        <dbReference type="SAM" id="MobiDB-lite"/>
    </source>
</evidence>
<dbReference type="Proteomes" id="UP001492380">
    <property type="component" value="Unassembled WGS sequence"/>
</dbReference>
<sequence>MCPGSIRSFQLPAMHASLQTGIRILNTCTEKLACKSSSQPPPFFFLRVPRHAVIYLGTFVGSLKTAAISDHTQARNASHRRSAAAARVTKRRRGQRSSCKHKLHPISSAAKTPVRGVLFPRRLVPPVGPVLSHLLSVSLQARRGLGRFPPVVLRRQTKPPSHRQTCPFCRYIPNTDACFAALLNTDPDHDSIFPRLQFETGPNRLAGWLAATADELLLTP</sequence>
<dbReference type="EMBL" id="JBBWRZ010000012">
    <property type="protein sequence ID" value="KAK8224587.1"/>
    <property type="molecule type" value="Genomic_DNA"/>
</dbReference>
<evidence type="ECO:0000313" key="3">
    <source>
        <dbReference type="Proteomes" id="UP001492380"/>
    </source>
</evidence>
<feature type="region of interest" description="Disordered" evidence="1">
    <location>
        <begin position="72"/>
        <end position="105"/>
    </location>
</feature>
<proteinExistence type="predicted"/>
<reference evidence="2 3" key="1">
    <citation type="submission" date="2024-04" db="EMBL/GenBank/DDBJ databases">
        <title>Phyllosticta paracitricarpa is synonymous to the EU quarantine fungus P. citricarpa based on phylogenomic analyses.</title>
        <authorList>
            <consortium name="Lawrence Berkeley National Laboratory"/>
            <person name="Van Ingen-Buijs V.A."/>
            <person name="Van Westerhoven A.C."/>
            <person name="Haridas S."/>
            <person name="Skiadas P."/>
            <person name="Martin F."/>
            <person name="Groenewald J.Z."/>
            <person name="Crous P.W."/>
            <person name="Seidl M.F."/>
        </authorList>
    </citation>
    <scope>NUCLEOTIDE SEQUENCE [LARGE SCALE GENOMIC DNA]</scope>
    <source>
        <strain evidence="2 3">CBS 123374</strain>
    </source>
</reference>